<gene>
    <name evidence="2" type="ORF">GCM10009839_84010</name>
</gene>
<accession>A0ABN2VG89</accession>
<proteinExistence type="predicted"/>
<feature type="region of interest" description="Disordered" evidence="1">
    <location>
        <begin position="1"/>
        <end position="23"/>
    </location>
</feature>
<sequence length="108" mass="12290">MSPRRRPPRRPDAVPGDDDQDGAAARMASRVLGYDRVEPGPDGRDWAVRAVPGQAAQKVYRCPGCDQEIRAGVPHVVAWPKADYSRDVQDRRHWHTPCWNARGRRRPR</sequence>
<comment type="caution">
    <text evidence="2">The sequence shown here is derived from an EMBL/GenBank/DDBJ whole genome shotgun (WGS) entry which is preliminary data.</text>
</comment>
<evidence type="ECO:0000313" key="2">
    <source>
        <dbReference type="EMBL" id="GAA2060488.1"/>
    </source>
</evidence>
<dbReference type="EMBL" id="BAAAQN010000079">
    <property type="protein sequence ID" value="GAA2060488.1"/>
    <property type="molecule type" value="Genomic_DNA"/>
</dbReference>
<keyword evidence="3" id="KW-1185">Reference proteome</keyword>
<organism evidence="2 3">
    <name type="scientific">Catenulispora yoronensis</name>
    <dbReference type="NCBI Taxonomy" id="450799"/>
    <lineage>
        <taxon>Bacteria</taxon>
        <taxon>Bacillati</taxon>
        <taxon>Actinomycetota</taxon>
        <taxon>Actinomycetes</taxon>
        <taxon>Catenulisporales</taxon>
        <taxon>Catenulisporaceae</taxon>
        <taxon>Catenulispora</taxon>
    </lineage>
</organism>
<evidence type="ECO:0008006" key="4">
    <source>
        <dbReference type="Google" id="ProtNLM"/>
    </source>
</evidence>
<evidence type="ECO:0000313" key="3">
    <source>
        <dbReference type="Proteomes" id="UP001500751"/>
    </source>
</evidence>
<reference evidence="2 3" key="1">
    <citation type="journal article" date="2019" name="Int. J. Syst. Evol. Microbiol.">
        <title>The Global Catalogue of Microorganisms (GCM) 10K type strain sequencing project: providing services to taxonomists for standard genome sequencing and annotation.</title>
        <authorList>
            <consortium name="The Broad Institute Genomics Platform"/>
            <consortium name="The Broad Institute Genome Sequencing Center for Infectious Disease"/>
            <person name="Wu L."/>
            <person name="Ma J."/>
        </authorList>
    </citation>
    <scope>NUCLEOTIDE SEQUENCE [LARGE SCALE GENOMIC DNA]</scope>
    <source>
        <strain evidence="2 3">JCM 16014</strain>
    </source>
</reference>
<dbReference type="RefSeq" id="WP_344671333.1">
    <property type="nucleotide sequence ID" value="NZ_BAAAQN010000079.1"/>
</dbReference>
<evidence type="ECO:0000256" key="1">
    <source>
        <dbReference type="SAM" id="MobiDB-lite"/>
    </source>
</evidence>
<dbReference type="Proteomes" id="UP001500751">
    <property type="component" value="Unassembled WGS sequence"/>
</dbReference>
<name>A0ABN2VG89_9ACTN</name>
<protein>
    <recommendedName>
        <fullName evidence="4">ATP/GTP-binding protein</fullName>
    </recommendedName>
</protein>